<name>A0A0F6A885_9GAMM</name>
<feature type="compositionally biased region" description="Basic and acidic residues" evidence="2">
    <location>
        <begin position="89"/>
        <end position="101"/>
    </location>
</feature>
<dbReference type="PATRIC" id="fig|1129367.4.peg.3740"/>
<sequence>MKHASKTKSESKRLVDYPLSVIRLFLITLIKAYQKFISPMLGPHCRFNPTCSSYAIQAINLHGIAKGSWLAVKRILKCHPLSAGGDDPVPEKSNQDKQHEK</sequence>
<dbReference type="HAMAP" id="MF_00386">
    <property type="entry name" value="UPF0161_YidD"/>
    <property type="match status" value="1"/>
</dbReference>
<dbReference type="RefSeq" id="WP_080928409.1">
    <property type="nucleotide sequence ID" value="NZ_AUXW01000165.1"/>
</dbReference>
<dbReference type="Pfam" id="PF01809">
    <property type="entry name" value="YidD"/>
    <property type="match status" value="1"/>
</dbReference>
<evidence type="ECO:0000313" key="4">
    <source>
        <dbReference type="Proteomes" id="UP000033434"/>
    </source>
</evidence>
<comment type="subcellular location">
    <subcellularLocation>
        <location evidence="1">Cell membrane</location>
        <topology evidence="1">Peripheral membrane protein</topology>
        <orientation evidence="1">Cytoplasmic side</orientation>
    </subcellularLocation>
</comment>
<dbReference type="GO" id="GO:0005886">
    <property type="term" value="C:plasma membrane"/>
    <property type="evidence" value="ECO:0007669"/>
    <property type="project" value="UniProtKB-SubCell"/>
</dbReference>
<evidence type="ECO:0000313" key="3">
    <source>
        <dbReference type="EMBL" id="KKE82375.1"/>
    </source>
</evidence>
<dbReference type="SMART" id="SM01234">
    <property type="entry name" value="Haemolytic"/>
    <property type="match status" value="1"/>
</dbReference>
<comment type="caution">
    <text evidence="3">The sequence shown here is derived from an EMBL/GenBank/DDBJ whole genome shotgun (WGS) entry which is preliminary data.</text>
</comment>
<evidence type="ECO:0000256" key="2">
    <source>
        <dbReference type="SAM" id="MobiDB-lite"/>
    </source>
</evidence>
<dbReference type="Proteomes" id="UP000033434">
    <property type="component" value="Unassembled WGS sequence"/>
</dbReference>
<comment type="similarity">
    <text evidence="1">Belongs to the UPF0161 family.</text>
</comment>
<protein>
    <recommendedName>
        <fullName evidence="1">Putative membrane protein insertion efficiency factor</fullName>
    </recommendedName>
</protein>
<evidence type="ECO:0000256" key="1">
    <source>
        <dbReference type="HAMAP-Rule" id="MF_00386"/>
    </source>
</evidence>
<reference evidence="3 4" key="1">
    <citation type="journal article" date="2015" name="BMC Genomics">
        <title>Genome mining reveals unlocked bioactive potential of marine Gram-negative bacteria.</title>
        <authorList>
            <person name="Machado H."/>
            <person name="Sonnenschein E.C."/>
            <person name="Melchiorsen J."/>
            <person name="Gram L."/>
        </authorList>
    </citation>
    <scope>NUCLEOTIDE SEQUENCE [LARGE SCALE GENOMIC DNA]</scope>
    <source>
        <strain evidence="3 4">S4054</strain>
    </source>
</reference>
<dbReference type="PANTHER" id="PTHR33383:SF1">
    <property type="entry name" value="MEMBRANE PROTEIN INSERTION EFFICIENCY FACTOR-RELATED"/>
    <property type="match status" value="1"/>
</dbReference>
<dbReference type="AlphaFoldDB" id="A0A0F6A885"/>
<organism evidence="3 4">
    <name type="scientific">Pseudoalteromonas luteoviolacea S4054</name>
    <dbReference type="NCBI Taxonomy" id="1129367"/>
    <lineage>
        <taxon>Bacteria</taxon>
        <taxon>Pseudomonadati</taxon>
        <taxon>Pseudomonadota</taxon>
        <taxon>Gammaproteobacteria</taxon>
        <taxon>Alteromonadales</taxon>
        <taxon>Pseudoalteromonadaceae</taxon>
        <taxon>Pseudoalteromonas</taxon>
    </lineage>
</organism>
<dbReference type="InterPro" id="IPR002696">
    <property type="entry name" value="Membr_insert_effic_factor_YidD"/>
</dbReference>
<proteinExistence type="inferred from homology"/>
<keyword evidence="1" id="KW-1003">Cell membrane</keyword>
<dbReference type="PANTHER" id="PTHR33383">
    <property type="entry name" value="MEMBRANE PROTEIN INSERTION EFFICIENCY FACTOR-RELATED"/>
    <property type="match status" value="1"/>
</dbReference>
<comment type="function">
    <text evidence="1">Could be involved in insertion of integral membrane proteins into the membrane.</text>
</comment>
<dbReference type="NCBIfam" id="TIGR00278">
    <property type="entry name" value="membrane protein insertion efficiency factor YidD"/>
    <property type="match status" value="1"/>
</dbReference>
<gene>
    <name evidence="3" type="ORF">N479_01995</name>
</gene>
<dbReference type="EMBL" id="AUXW01000165">
    <property type="protein sequence ID" value="KKE82375.1"/>
    <property type="molecule type" value="Genomic_DNA"/>
</dbReference>
<keyword evidence="1" id="KW-0472">Membrane</keyword>
<accession>A0A0F6A885</accession>
<feature type="region of interest" description="Disordered" evidence="2">
    <location>
        <begin position="80"/>
        <end position="101"/>
    </location>
</feature>